<reference evidence="8" key="1">
    <citation type="journal article" date="2019" name="Int. J. Syst. Evol. Microbiol.">
        <title>The Global Catalogue of Microorganisms (GCM) 10K type strain sequencing project: providing services to taxonomists for standard genome sequencing and annotation.</title>
        <authorList>
            <consortium name="The Broad Institute Genomics Platform"/>
            <consortium name="The Broad Institute Genome Sequencing Center for Infectious Disease"/>
            <person name="Wu L."/>
            <person name="Ma J."/>
        </authorList>
    </citation>
    <scope>NUCLEOTIDE SEQUENCE [LARGE SCALE GENOMIC DNA]</scope>
    <source>
        <strain evidence="8">CCUG 57401</strain>
    </source>
</reference>
<dbReference type="PANTHER" id="PTHR47235">
    <property type="entry name" value="BLR6548 PROTEIN"/>
    <property type="match status" value="1"/>
</dbReference>
<dbReference type="PRINTS" id="PR00337">
    <property type="entry name" value="LEUILEVALBP"/>
</dbReference>
<dbReference type="SUPFAM" id="SSF53822">
    <property type="entry name" value="Periplasmic binding protein-like I"/>
    <property type="match status" value="1"/>
</dbReference>
<comment type="caution">
    <text evidence="7">The sequence shown here is derived from an EMBL/GenBank/DDBJ whole genome shotgun (WGS) entry which is preliminary data.</text>
</comment>
<evidence type="ECO:0000256" key="2">
    <source>
        <dbReference type="ARBA" id="ARBA00022448"/>
    </source>
</evidence>
<protein>
    <submittedName>
        <fullName evidence="7">ABC transporter substrate-binding protein</fullName>
    </submittedName>
</protein>
<evidence type="ECO:0000259" key="6">
    <source>
        <dbReference type="Pfam" id="PF13458"/>
    </source>
</evidence>
<comment type="similarity">
    <text evidence="1">Belongs to the leucine-binding protein family.</text>
</comment>
<dbReference type="RefSeq" id="WP_376849720.1">
    <property type="nucleotide sequence ID" value="NZ_JBHSMF010000006.1"/>
</dbReference>
<keyword evidence="3 5" id="KW-0732">Signal</keyword>
<name>A0ABW0NDJ5_9BURK</name>
<sequence length="368" mass="38993">MKFRKICLVTAALLCMACAARAQILIGQTVGLTGPIAASAKDAAAGAKLYFDSVNAKGGIRGEKIELIALDDRFDPALSAVNAGILIKEKNVVALFMDRGTPHAEAIMPLLAQYGVALVAPASGAMLLRQPVNKYIFNIRASHQLEAVKAIAHLNTVGIDRIAVIYVDDSFGQDILEGARKGFAAVKLNPTAVVKADRAKPDLPRIVKDVLQSNPQAVLWVGTSAAVSEGIKVLRATGSRIQVITLSNNASSGFIKLAGDQGRGVIVSQVFPSESSYSVVREARELAKATGQTDLSPIFLEGYCGAKVLVEALRRAGPKPTRQSVVKALEGIRGYDLGGIEISYTPEDHSGSNFVEMSIVGANNKFIR</sequence>
<feature type="signal peptide" evidence="5">
    <location>
        <begin position="1"/>
        <end position="22"/>
    </location>
</feature>
<dbReference type="Proteomes" id="UP001596037">
    <property type="component" value="Unassembled WGS sequence"/>
</dbReference>
<evidence type="ECO:0000256" key="5">
    <source>
        <dbReference type="SAM" id="SignalP"/>
    </source>
</evidence>
<evidence type="ECO:0000313" key="8">
    <source>
        <dbReference type="Proteomes" id="UP001596037"/>
    </source>
</evidence>
<dbReference type="InterPro" id="IPR028081">
    <property type="entry name" value="Leu-bd"/>
</dbReference>
<keyword evidence="4" id="KW-0029">Amino-acid transport</keyword>
<dbReference type="PANTHER" id="PTHR47235:SF1">
    <property type="entry name" value="BLR6548 PROTEIN"/>
    <property type="match status" value="1"/>
</dbReference>
<dbReference type="InterPro" id="IPR000709">
    <property type="entry name" value="Leu_Ile_Val-bd"/>
</dbReference>
<organism evidence="7 8">
    <name type="scientific">Caenimonas terrae</name>
    <dbReference type="NCBI Taxonomy" id="696074"/>
    <lineage>
        <taxon>Bacteria</taxon>
        <taxon>Pseudomonadati</taxon>
        <taxon>Pseudomonadota</taxon>
        <taxon>Betaproteobacteria</taxon>
        <taxon>Burkholderiales</taxon>
        <taxon>Comamonadaceae</taxon>
        <taxon>Caenimonas</taxon>
    </lineage>
</organism>
<dbReference type="InterPro" id="IPR028082">
    <property type="entry name" value="Peripla_BP_I"/>
</dbReference>
<evidence type="ECO:0000256" key="3">
    <source>
        <dbReference type="ARBA" id="ARBA00022729"/>
    </source>
</evidence>
<dbReference type="EMBL" id="JBHSMF010000006">
    <property type="protein sequence ID" value="MFC5497638.1"/>
    <property type="molecule type" value="Genomic_DNA"/>
</dbReference>
<gene>
    <name evidence="7" type="ORF">ACFPOE_08845</name>
</gene>
<feature type="domain" description="Leucine-binding protein" evidence="6">
    <location>
        <begin position="24"/>
        <end position="352"/>
    </location>
</feature>
<feature type="chain" id="PRO_5046792498" evidence="5">
    <location>
        <begin position="23"/>
        <end position="368"/>
    </location>
</feature>
<keyword evidence="8" id="KW-1185">Reference proteome</keyword>
<accession>A0ABW0NDJ5</accession>
<evidence type="ECO:0000313" key="7">
    <source>
        <dbReference type="EMBL" id="MFC5497638.1"/>
    </source>
</evidence>
<proteinExistence type="inferred from homology"/>
<keyword evidence="2" id="KW-0813">Transport</keyword>
<dbReference type="Pfam" id="PF13458">
    <property type="entry name" value="Peripla_BP_6"/>
    <property type="match status" value="1"/>
</dbReference>
<dbReference type="Gene3D" id="3.40.50.2300">
    <property type="match status" value="2"/>
</dbReference>
<evidence type="ECO:0000256" key="4">
    <source>
        <dbReference type="ARBA" id="ARBA00022970"/>
    </source>
</evidence>
<dbReference type="CDD" id="cd06326">
    <property type="entry name" value="PBP1_ABC_ligand_binding-like"/>
    <property type="match status" value="1"/>
</dbReference>
<evidence type="ECO:0000256" key="1">
    <source>
        <dbReference type="ARBA" id="ARBA00010062"/>
    </source>
</evidence>